<comment type="caution">
    <text evidence="9">The sequence shown here is derived from an EMBL/GenBank/DDBJ whole genome shotgun (WGS) entry which is preliminary data.</text>
</comment>
<feature type="transmembrane region" description="Helical" evidence="6">
    <location>
        <begin position="306"/>
        <end position="331"/>
    </location>
</feature>
<dbReference type="GO" id="GO:0005737">
    <property type="term" value="C:cytoplasm"/>
    <property type="evidence" value="ECO:0007669"/>
    <property type="project" value="TreeGrafter"/>
</dbReference>
<evidence type="ECO:0000256" key="4">
    <source>
        <dbReference type="ARBA" id="ARBA00022989"/>
    </source>
</evidence>
<dbReference type="RefSeq" id="XP_067068886.1">
    <property type="nucleotide sequence ID" value="XM_067212613.1"/>
</dbReference>
<evidence type="ECO:0000259" key="8">
    <source>
        <dbReference type="PROSITE" id="PS51382"/>
    </source>
</evidence>
<feature type="domain" description="EXS" evidence="7">
    <location>
        <begin position="485"/>
        <end position="680"/>
    </location>
</feature>
<feature type="transmembrane region" description="Helical" evidence="6">
    <location>
        <begin position="262"/>
        <end position="286"/>
    </location>
</feature>
<dbReference type="Proteomes" id="UP000186804">
    <property type="component" value="Unassembled WGS sequence"/>
</dbReference>
<feature type="transmembrane region" description="Helical" evidence="6">
    <location>
        <begin position="599"/>
        <end position="622"/>
    </location>
</feature>
<evidence type="ECO:0000256" key="3">
    <source>
        <dbReference type="ARBA" id="ARBA00022692"/>
    </source>
</evidence>
<proteinExistence type="inferred from homology"/>
<evidence type="ECO:0000313" key="9">
    <source>
        <dbReference type="EMBL" id="OII77040.1"/>
    </source>
</evidence>
<dbReference type="PROSITE" id="PS51382">
    <property type="entry name" value="SPX"/>
    <property type="match status" value="1"/>
</dbReference>
<dbReference type="Pfam" id="PF03124">
    <property type="entry name" value="EXS"/>
    <property type="match status" value="1"/>
</dbReference>
<reference evidence="9 10" key="1">
    <citation type="submission" date="2016-10" db="EMBL/GenBank/DDBJ databases">
        <title>Reductive evolution of mitochondrial metabolism and differential evolution of invasion-related proteins in Cryptosporidium.</title>
        <authorList>
            <person name="Liu S."/>
            <person name="Roellig D.M."/>
            <person name="Guo Y."/>
            <person name="Li N."/>
            <person name="Frace M.A."/>
            <person name="Tang K."/>
            <person name="Zhang L."/>
            <person name="Feng Y."/>
            <person name="Xiao L."/>
        </authorList>
    </citation>
    <scope>NUCLEOTIDE SEQUENCE [LARGE SCALE GENOMIC DNA]</scope>
    <source>
        <strain evidence="9">30847</strain>
    </source>
</reference>
<dbReference type="GO" id="GO:0016020">
    <property type="term" value="C:membrane"/>
    <property type="evidence" value="ECO:0007669"/>
    <property type="project" value="UniProtKB-SubCell"/>
</dbReference>
<protein>
    <submittedName>
        <fullName evidence="9">EXS family protein</fullName>
    </submittedName>
</protein>
<keyword evidence="4 6" id="KW-1133">Transmembrane helix</keyword>
<organism evidence="9 10">
    <name type="scientific">Cryptosporidium andersoni</name>
    <dbReference type="NCBI Taxonomy" id="117008"/>
    <lineage>
        <taxon>Eukaryota</taxon>
        <taxon>Sar</taxon>
        <taxon>Alveolata</taxon>
        <taxon>Apicomplexa</taxon>
        <taxon>Conoidasida</taxon>
        <taxon>Coccidia</taxon>
        <taxon>Eucoccidiorida</taxon>
        <taxon>Eimeriorina</taxon>
        <taxon>Cryptosporidiidae</taxon>
        <taxon>Cryptosporidium</taxon>
    </lineage>
</organism>
<evidence type="ECO:0000256" key="1">
    <source>
        <dbReference type="ARBA" id="ARBA00004141"/>
    </source>
</evidence>
<dbReference type="AlphaFoldDB" id="A0A1J4MS74"/>
<evidence type="ECO:0000256" key="6">
    <source>
        <dbReference type="SAM" id="Phobius"/>
    </source>
</evidence>
<dbReference type="OrthoDB" id="9970435at2759"/>
<feature type="domain" description="SPX" evidence="8">
    <location>
        <begin position="1"/>
        <end position="172"/>
    </location>
</feature>
<feature type="transmembrane region" description="Helical" evidence="6">
    <location>
        <begin position="392"/>
        <end position="415"/>
    </location>
</feature>
<dbReference type="PROSITE" id="PS51380">
    <property type="entry name" value="EXS"/>
    <property type="match status" value="1"/>
</dbReference>
<dbReference type="InterPro" id="IPR004331">
    <property type="entry name" value="SPX_dom"/>
</dbReference>
<keyword evidence="3 6" id="KW-0812">Transmembrane</keyword>
<evidence type="ECO:0000313" key="10">
    <source>
        <dbReference type="Proteomes" id="UP000186804"/>
    </source>
</evidence>
<accession>A0A1J4MS74</accession>
<comment type="similarity">
    <text evidence="2">Belongs to the SYG1 (TC 2.A.94) family.</text>
</comment>
<evidence type="ECO:0000256" key="5">
    <source>
        <dbReference type="ARBA" id="ARBA00023136"/>
    </source>
</evidence>
<sequence length="680" mass="80116">MKFVDKLEQYEESRWSGKYIEYRYLNRLLSRRYFEYISSERRASFLFPEGITQTKKTDEVLYSILQQDIRDSVLSKLETFHYRLQLNIKTTIQHFIQVKYDIESHLDSVSAMLSNEYSPRNVIQYIPAVMLNIWSILDELQEYITLNNMAVYKLCNKRDELFANHIDILPNKDIFLECFADMKIEENIRDNIIKFYAKSREMSTELFNPKSDVKFSDIESVSANGTSVIDYSPKSSPKYAMFELEAQVEHTRRTKKLLNRPLINSDFLMFFMLGICSVLLMNLFIICKLPATNKNYSIEGVLAVFPLFRLVLMVIFVIWGTGLSISIMDYYGINYKYMIEMDPKCSVTSMTLFTFATLQTIIWLVMFSIFLIDYKLEISMFRYLNSTSHLLWLYPIMLMLIETSLLFIPSNDFLFEYRKSIFKSIVEVFSHGIVPKVCIVTLRANIVGDILTTLSKPFGDIEYTLAFLFFIIKTRGDIFPSSVFLFLSKYRWMQTFALALPYEIRFCQCGMRYLTDHSPKRKNHLYNMGKYTAGLLIAIISTVPWHNITNISPFIIRLLWFTSYIVGTIYMFSWDIYMDWGLMPDHTSFVRPKGMYPNWYYYSVAFYNLIGRLTWAITLIPITIIDDIKINATIINLCVSTIEILRRSLWCTIRLEWEQVHLNPKQPAALWVTNNNYKIL</sequence>
<keyword evidence="5 6" id="KW-0472">Membrane</keyword>
<feature type="transmembrane region" description="Helical" evidence="6">
    <location>
        <begin position="554"/>
        <end position="578"/>
    </location>
</feature>
<evidence type="ECO:0000259" key="7">
    <source>
        <dbReference type="PROSITE" id="PS51380"/>
    </source>
</evidence>
<feature type="transmembrane region" description="Helical" evidence="6">
    <location>
        <begin position="352"/>
        <end position="372"/>
    </location>
</feature>
<dbReference type="EMBL" id="LRBS01000048">
    <property type="protein sequence ID" value="OII77040.1"/>
    <property type="molecule type" value="Genomic_DNA"/>
</dbReference>
<evidence type="ECO:0000256" key="2">
    <source>
        <dbReference type="ARBA" id="ARBA00009665"/>
    </source>
</evidence>
<dbReference type="VEuPathDB" id="CryptoDB:cand_023830"/>
<gene>
    <name evidence="9" type="ORF">cand_023830</name>
</gene>
<keyword evidence="10" id="KW-1185">Reference proteome</keyword>
<dbReference type="PANTHER" id="PTHR10783">
    <property type="entry name" value="XENOTROPIC AND POLYTROPIC RETROVIRUS RECEPTOR 1-RELATED"/>
    <property type="match status" value="1"/>
</dbReference>
<dbReference type="InterPro" id="IPR004342">
    <property type="entry name" value="EXS_C"/>
</dbReference>
<comment type="subcellular location">
    <subcellularLocation>
        <location evidence="1">Membrane</location>
        <topology evidence="1">Multi-pass membrane protein</topology>
    </subcellularLocation>
</comment>
<name>A0A1J4MS74_9CRYT</name>
<dbReference type="GeneID" id="92366567"/>